<evidence type="ECO:0000313" key="1">
    <source>
        <dbReference type="EMBL" id="EER57907.1"/>
    </source>
</evidence>
<proteinExistence type="predicted"/>
<sequence>MFNLLVTADENDWDGQATTFPLSRSLREYTDAAITERLGSFDSASSAELTRLPTIFAYEQSVGKAPKFGRITEISKRSNRLEVRIDYELVNLPKFLTNDELWKMGAELDLGSWEASRTHWAVKDVNLARELASKGIILPPQFASQGHPPTVPVRVDITNHCFDVAFSFPGEYRDLVEAVAKEATALLGTHACFYDMNYQAQLARPGLDLLLQDIYARRSRLLVVFIGADYQRKMWPNIEWNAIRAVMTAAREKGRIMFVRMDEGAVEGIFPQNGYIDASRFSPAQIAAFISERVEFTPRLNPV</sequence>
<evidence type="ECO:0000313" key="2">
    <source>
        <dbReference type="Proteomes" id="UP000003856"/>
    </source>
</evidence>
<keyword evidence="2" id="KW-1185">Reference proteome</keyword>
<comment type="caution">
    <text evidence="1">The sequence shown here is derived from an EMBL/GenBank/DDBJ whole genome shotgun (WGS) entry which is preliminary data.</text>
</comment>
<organism evidence="1 2">
    <name type="scientific">Acidovorax delafieldii 2AN</name>
    <dbReference type="NCBI Taxonomy" id="573060"/>
    <lineage>
        <taxon>Bacteria</taxon>
        <taxon>Pseudomonadati</taxon>
        <taxon>Pseudomonadota</taxon>
        <taxon>Betaproteobacteria</taxon>
        <taxon>Burkholderiales</taxon>
        <taxon>Comamonadaceae</taxon>
        <taxon>Acidovorax</taxon>
    </lineage>
</organism>
<gene>
    <name evidence="1" type="ORF">AcdelDRAFT_4519</name>
</gene>
<dbReference type="OrthoDB" id="9816036at2"/>
<accession>C5TC89</accession>
<protein>
    <recommendedName>
        <fullName evidence="3">TIR domain-containing protein</fullName>
    </recommendedName>
</protein>
<dbReference type="RefSeq" id="WP_005800716.1">
    <property type="nucleotide sequence ID" value="NZ_ACQT01000422.1"/>
</dbReference>
<dbReference type="PATRIC" id="fig|573060.9.peg.393"/>
<name>C5TC89_ACIDE</name>
<reference evidence="1 2" key="1">
    <citation type="submission" date="2009-05" db="EMBL/GenBank/DDBJ databases">
        <title>The draft genome of Acidovorax delafieldii 2AN.</title>
        <authorList>
            <consortium name="US DOE Joint Genome Institute (JGI-PGF)"/>
            <person name="Lucas S."/>
            <person name="Copeland A."/>
            <person name="Lapidus A."/>
            <person name="Glavina del Rio T."/>
            <person name="Tice H."/>
            <person name="Bruce D."/>
            <person name="Goodwin L."/>
            <person name="Pitluck S."/>
            <person name="Larimer F."/>
            <person name="Land M.L."/>
            <person name="Hauser L."/>
            <person name="Shelobolina E.S."/>
            <person name="Picardal F."/>
            <person name="Roden E."/>
            <person name="Emerson D."/>
        </authorList>
    </citation>
    <scope>NUCLEOTIDE SEQUENCE [LARGE SCALE GENOMIC DNA]</scope>
    <source>
        <strain evidence="1 2">2AN</strain>
    </source>
</reference>
<dbReference type="EMBL" id="ACQT01000422">
    <property type="protein sequence ID" value="EER57907.1"/>
    <property type="molecule type" value="Genomic_DNA"/>
</dbReference>
<dbReference type="Proteomes" id="UP000003856">
    <property type="component" value="Unassembled WGS sequence"/>
</dbReference>
<dbReference type="AlphaFoldDB" id="C5TC89"/>
<evidence type="ECO:0008006" key="3">
    <source>
        <dbReference type="Google" id="ProtNLM"/>
    </source>
</evidence>